<comment type="caution">
    <text evidence="1">The sequence shown here is derived from an EMBL/GenBank/DDBJ whole genome shotgun (WGS) entry which is preliminary data.</text>
</comment>
<organism evidence="1 2">
    <name type="scientific">Pseudocalidococcus azoricus BACA0444</name>
    <dbReference type="NCBI Taxonomy" id="2918990"/>
    <lineage>
        <taxon>Bacteria</taxon>
        <taxon>Bacillati</taxon>
        <taxon>Cyanobacteriota</taxon>
        <taxon>Cyanophyceae</taxon>
        <taxon>Acaryochloridales</taxon>
        <taxon>Thermosynechococcaceae</taxon>
        <taxon>Pseudocalidococcus</taxon>
        <taxon>Pseudocalidococcus azoricus</taxon>
    </lineage>
</organism>
<dbReference type="AlphaFoldDB" id="A0AAE4FRM4"/>
<dbReference type="Proteomes" id="UP001268256">
    <property type="component" value="Unassembled WGS sequence"/>
</dbReference>
<name>A0AAE4FRM4_9CYAN</name>
<accession>A0AAE4FRM4</accession>
<protein>
    <submittedName>
        <fullName evidence="1">Addiction module antitoxin</fullName>
    </submittedName>
</protein>
<dbReference type="RefSeq" id="WP_322877553.1">
    <property type="nucleotide sequence ID" value="NZ_JAVMIP010000003.1"/>
</dbReference>
<keyword evidence="2" id="KW-1185">Reference proteome</keyword>
<sequence length="71" mass="8084">MQKELKITLDEEIYNKLSCLVGTETISQLIENLIRPQIMDVDLDEGYRQMAADQEREAEALAWAEATIGDI</sequence>
<reference evidence="2" key="1">
    <citation type="submission" date="2023-07" db="EMBL/GenBank/DDBJ databases">
        <authorList>
            <person name="Luz R."/>
            <person name="Cordeiro R."/>
            <person name="Fonseca A."/>
            <person name="Goncalves V."/>
        </authorList>
    </citation>
    <scope>NUCLEOTIDE SEQUENCE [LARGE SCALE GENOMIC DNA]</scope>
    <source>
        <strain evidence="2">BACA0444</strain>
    </source>
</reference>
<evidence type="ECO:0000313" key="1">
    <source>
        <dbReference type="EMBL" id="MDS3860272.1"/>
    </source>
</evidence>
<gene>
    <name evidence="1" type="ORF">RIF25_05575</name>
</gene>
<proteinExistence type="predicted"/>
<dbReference type="EMBL" id="JAVMIP010000003">
    <property type="protein sequence ID" value="MDS3860272.1"/>
    <property type="molecule type" value="Genomic_DNA"/>
</dbReference>
<evidence type="ECO:0000313" key="2">
    <source>
        <dbReference type="Proteomes" id="UP001268256"/>
    </source>
</evidence>